<organism evidence="2 3">
    <name type="scientific">Mycena venus</name>
    <dbReference type="NCBI Taxonomy" id="2733690"/>
    <lineage>
        <taxon>Eukaryota</taxon>
        <taxon>Fungi</taxon>
        <taxon>Dikarya</taxon>
        <taxon>Basidiomycota</taxon>
        <taxon>Agaricomycotina</taxon>
        <taxon>Agaricomycetes</taxon>
        <taxon>Agaricomycetidae</taxon>
        <taxon>Agaricales</taxon>
        <taxon>Marasmiineae</taxon>
        <taxon>Mycenaceae</taxon>
        <taxon>Mycena</taxon>
    </lineage>
</organism>
<evidence type="ECO:0000259" key="1">
    <source>
        <dbReference type="Pfam" id="PF20153"/>
    </source>
</evidence>
<evidence type="ECO:0000313" key="2">
    <source>
        <dbReference type="EMBL" id="KAF7372090.1"/>
    </source>
</evidence>
<protein>
    <recommendedName>
        <fullName evidence="1">DUF6535 domain-containing protein</fullName>
    </recommendedName>
</protein>
<reference evidence="2" key="1">
    <citation type="submission" date="2020-05" db="EMBL/GenBank/DDBJ databases">
        <title>Mycena genomes resolve the evolution of fungal bioluminescence.</title>
        <authorList>
            <person name="Tsai I.J."/>
        </authorList>
    </citation>
    <scope>NUCLEOTIDE SEQUENCE</scope>
    <source>
        <strain evidence="2">CCC161011</strain>
    </source>
</reference>
<comment type="caution">
    <text evidence="2">The sequence shown here is derived from an EMBL/GenBank/DDBJ whole genome shotgun (WGS) entry which is preliminary data.</text>
</comment>
<proteinExistence type="predicted"/>
<evidence type="ECO:0000313" key="3">
    <source>
        <dbReference type="Proteomes" id="UP000620124"/>
    </source>
</evidence>
<sequence>MCMTLVCVRRKTKIFESAYHEEQRKTDIWMDTDVRHIRGRQDAGGTCCEGPFGHLCVSMAPIWKLYMNRLRNSASYLAATFNNDLDLLFIFVSAAHLHLSASDINLGLQEDLRMITNELLVNLLDSGRTLMRYSRSTPSGASAAMRRVNRLGFSSLMFSLTSELGVSLAKGWVTILVRRVRLQLGRCSIAF</sequence>
<feature type="domain" description="DUF6535" evidence="1">
    <location>
        <begin position="63"/>
        <end position="178"/>
    </location>
</feature>
<keyword evidence="3" id="KW-1185">Reference proteome</keyword>
<dbReference type="InterPro" id="IPR045338">
    <property type="entry name" value="DUF6535"/>
</dbReference>
<dbReference type="EMBL" id="JACAZI010000001">
    <property type="protein sequence ID" value="KAF7372090.1"/>
    <property type="molecule type" value="Genomic_DNA"/>
</dbReference>
<dbReference type="AlphaFoldDB" id="A0A8H6Z3U6"/>
<dbReference type="Proteomes" id="UP000620124">
    <property type="component" value="Unassembled WGS sequence"/>
</dbReference>
<name>A0A8H6Z3U6_9AGAR</name>
<gene>
    <name evidence="2" type="ORF">MVEN_00067300</name>
</gene>
<accession>A0A8H6Z3U6</accession>
<dbReference type="Pfam" id="PF20153">
    <property type="entry name" value="DUF6535"/>
    <property type="match status" value="1"/>
</dbReference>